<gene>
    <name evidence="10" type="ORF">ASTO00021_LOCUS10302</name>
</gene>
<dbReference type="InterPro" id="IPR025733">
    <property type="entry name" value="PAPs_C"/>
</dbReference>
<dbReference type="Gene3D" id="3.60.21.10">
    <property type="match status" value="1"/>
</dbReference>
<proteinExistence type="inferred from homology"/>
<evidence type="ECO:0000256" key="5">
    <source>
        <dbReference type="ARBA" id="ARBA00023180"/>
    </source>
</evidence>
<dbReference type="EMBL" id="HBIN01013630">
    <property type="protein sequence ID" value="CAE0440154.1"/>
    <property type="molecule type" value="Transcribed_RNA"/>
</dbReference>
<dbReference type="PANTHER" id="PTHR45778">
    <property type="entry name" value="PURPLE ACID PHOSPHATASE-RELATED"/>
    <property type="match status" value="1"/>
</dbReference>
<dbReference type="GO" id="GO:0046872">
    <property type="term" value="F:metal ion binding"/>
    <property type="evidence" value="ECO:0007669"/>
    <property type="project" value="InterPro"/>
</dbReference>
<evidence type="ECO:0000259" key="8">
    <source>
        <dbReference type="Pfam" id="PF14008"/>
    </source>
</evidence>
<reference evidence="10" key="1">
    <citation type="submission" date="2021-01" db="EMBL/GenBank/DDBJ databases">
        <authorList>
            <person name="Corre E."/>
            <person name="Pelletier E."/>
            <person name="Niang G."/>
            <person name="Scheremetjew M."/>
            <person name="Finn R."/>
            <person name="Kale V."/>
            <person name="Holt S."/>
            <person name="Cochrane G."/>
            <person name="Meng A."/>
            <person name="Brown T."/>
            <person name="Cohen L."/>
        </authorList>
    </citation>
    <scope>NUCLEOTIDE SEQUENCE</scope>
    <source>
        <strain evidence="10">GSBS06</strain>
    </source>
</reference>
<keyword evidence="5" id="KW-0325">Glycoprotein</keyword>
<keyword evidence="3" id="KW-0964">Secreted</keyword>
<dbReference type="Pfam" id="PF00149">
    <property type="entry name" value="Metallophos"/>
    <property type="match status" value="1"/>
</dbReference>
<evidence type="ECO:0000259" key="7">
    <source>
        <dbReference type="Pfam" id="PF00149"/>
    </source>
</evidence>
<dbReference type="Pfam" id="PF16656">
    <property type="entry name" value="Pur_ac_phosph_N"/>
    <property type="match status" value="1"/>
</dbReference>
<dbReference type="SUPFAM" id="SSF56300">
    <property type="entry name" value="Metallo-dependent phosphatases"/>
    <property type="match status" value="1"/>
</dbReference>
<dbReference type="EC" id="3.1.3.2" evidence="6"/>
<dbReference type="Gene3D" id="2.60.40.380">
    <property type="entry name" value="Purple acid phosphatase-like, N-terminal"/>
    <property type="match status" value="1"/>
</dbReference>
<keyword evidence="6" id="KW-0378">Hydrolase</keyword>
<evidence type="ECO:0000256" key="4">
    <source>
        <dbReference type="ARBA" id="ARBA00022729"/>
    </source>
</evidence>
<feature type="domain" description="Purple acid phosphatase N-terminal" evidence="9">
    <location>
        <begin position="180"/>
        <end position="294"/>
    </location>
</feature>
<comment type="subunit">
    <text evidence="2">Homodimer.</text>
</comment>
<evidence type="ECO:0000256" key="6">
    <source>
        <dbReference type="RuleBase" id="RU361203"/>
    </source>
</evidence>
<comment type="similarity">
    <text evidence="6">Belongs to the metallophosphoesterase superfamily. Purple acid phosphatase family.</text>
</comment>
<comment type="subcellular location">
    <subcellularLocation>
        <location evidence="1">Secreted</location>
    </subcellularLocation>
</comment>
<dbReference type="CDD" id="cd00839">
    <property type="entry name" value="MPP_PAPs"/>
    <property type="match status" value="1"/>
</dbReference>
<evidence type="ECO:0000259" key="9">
    <source>
        <dbReference type="Pfam" id="PF16656"/>
    </source>
</evidence>
<evidence type="ECO:0000256" key="2">
    <source>
        <dbReference type="ARBA" id="ARBA00011738"/>
    </source>
</evidence>
<accession>A0A7S3PI94</accession>
<dbReference type="SUPFAM" id="SSF49363">
    <property type="entry name" value="Purple acid phosphatase, N-terminal domain"/>
    <property type="match status" value="1"/>
</dbReference>
<dbReference type="AlphaFoldDB" id="A0A7S3PI94"/>
<comment type="catalytic activity">
    <reaction evidence="6">
        <text>a phosphate monoester + H2O = an alcohol + phosphate</text>
        <dbReference type="Rhea" id="RHEA:15017"/>
        <dbReference type="ChEBI" id="CHEBI:15377"/>
        <dbReference type="ChEBI" id="CHEBI:30879"/>
        <dbReference type="ChEBI" id="CHEBI:43474"/>
        <dbReference type="ChEBI" id="CHEBI:67140"/>
        <dbReference type="EC" id="3.1.3.2"/>
    </reaction>
</comment>
<sequence length="653" mass="73466">MTVDGLNLRVGKLTNAKVAFLLVFVQFLFFASANTVSNNYFQKTWLGNLTWALSSASLVSLKRKGLTSGPRLEIVDGPNLVLNNKAVEVNVTWKGVQYSTPDDIVGVFSCHDEDCSESSLTERNPIQFKAVKGRKVMSFTILIRSDAPAYELVYMAGTRHYPELIAVTTVLIPNRLWEKPQHVRLSLVSSSTHRSSSNSAVMKMRVMWTETSLAPLVRPFGVPRTRLRWGTSPGEYTESSFPTAIYTYDKEQLCERTFHPAGASGFSPPGLQFEAIMNNLKPRTTYYYNVEGSDEEFVLTTPPKTTNSQPSKMIVMGDVGQSMFPVDGSLQHSFDNDEHGELQAPRVIKSITRLLQSDDVSLVNHIGDISYATGQTALWDNFMFEIEPAASQVGWMVGIGNHEMGWSMSDMPGSDSLGECGVPYAALFPFARTHPVTTKPADGIKVVKRFPMSKAQALKNEKLWHPFYSYKHGNVHVVMMSTEHDFSPGSVQYMWINKELANINRTETPWVLFLGHRPMYVSDKFEAPVTALLKEHVEPLLFKYSVDVAMWGHHHSYQRARCRVYQGKCNKEGTHQIVTGAGGFEHSPIGNDTEEIWAIKDNTSWGVSLLDFKNETHVNITFIEHKNDKIIDQFWVQKQAQTVDPPHQTVAYY</sequence>
<dbReference type="PANTHER" id="PTHR45778:SF7">
    <property type="entry name" value="PURPLE ACID PHOSPHATASE"/>
    <property type="match status" value="1"/>
</dbReference>
<evidence type="ECO:0000256" key="1">
    <source>
        <dbReference type="ARBA" id="ARBA00004613"/>
    </source>
</evidence>
<evidence type="ECO:0000313" key="10">
    <source>
        <dbReference type="EMBL" id="CAE0440154.1"/>
    </source>
</evidence>
<dbReference type="InterPro" id="IPR029052">
    <property type="entry name" value="Metallo-depent_PP-like"/>
</dbReference>
<keyword evidence="4" id="KW-0732">Signal</keyword>
<feature type="domain" description="Calcineurin-like phosphoesterase" evidence="7">
    <location>
        <begin position="314"/>
        <end position="557"/>
    </location>
</feature>
<dbReference type="InterPro" id="IPR015914">
    <property type="entry name" value="PAPs_N"/>
</dbReference>
<dbReference type="InterPro" id="IPR004843">
    <property type="entry name" value="Calcineurin-like_PHP"/>
</dbReference>
<protein>
    <recommendedName>
        <fullName evidence="6">Purple acid phosphatase</fullName>
        <ecNumber evidence="6">3.1.3.2</ecNumber>
    </recommendedName>
</protein>
<dbReference type="InterPro" id="IPR041792">
    <property type="entry name" value="MPP_PAP"/>
</dbReference>
<dbReference type="GO" id="GO:0003993">
    <property type="term" value="F:acid phosphatase activity"/>
    <property type="evidence" value="ECO:0007669"/>
    <property type="project" value="UniProtKB-EC"/>
</dbReference>
<dbReference type="InterPro" id="IPR008963">
    <property type="entry name" value="Purple_acid_Pase-like_N"/>
</dbReference>
<organism evidence="10">
    <name type="scientific">Aplanochytrium stocchinoi</name>
    <dbReference type="NCBI Taxonomy" id="215587"/>
    <lineage>
        <taxon>Eukaryota</taxon>
        <taxon>Sar</taxon>
        <taxon>Stramenopiles</taxon>
        <taxon>Bigyra</taxon>
        <taxon>Labyrinthulomycetes</taxon>
        <taxon>Thraustochytrida</taxon>
        <taxon>Thraustochytriidae</taxon>
        <taxon>Aplanochytrium</taxon>
    </lineage>
</organism>
<name>A0A7S3PI94_9STRA</name>
<dbReference type="Pfam" id="PF14008">
    <property type="entry name" value="Metallophos_C"/>
    <property type="match status" value="1"/>
</dbReference>
<evidence type="ECO:0000256" key="3">
    <source>
        <dbReference type="ARBA" id="ARBA00022525"/>
    </source>
</evidence>
<feature type="domain" description="Purple acid phosphatase C-terminal" evidence="8">
    <location>
        <begin position="574"/>
        <end position="633"/>
    </location>
</feature>